<evidence type="ECO:0000313" key="1">
    <source>
        <dbReference type="EMBL" id="DAE09736.1"/>
    </source>
</evidence>
<reference evidence="1" key="1">
    <citation type="journal article" date="2021" name="Proc. Natl. Acad. Sci. U.S.A.">
        <title>A Catalog of Tens of Thousands of Viruses from Human Metagenomes Reveals Hidden Associations with Chronic Diseases.</title>
        <authorList>
            <person name="Tisza M.J."/>
            <person name="Buck C.B."/>
        </authorList>
    </citation>
    <scope>NUCLEOTIDE SEQUENCE</scope>
    <source>
        <strain evidence="1">CtjhW4</strain>
    </source>
</reference>
<accession>A0A8S5PSF9</accession>
<dbReference type="EMBL" id="BK015491">
    <property type="protein sequence ID" value="DAE09736.1"/>
    <property type="molecule type" value="Genomic_DNA"/>
</dbReference>
<sequence length="29" mass="3715">MLKIWQLLAQKDSRLFYRLQMRFPHLMLH</sequence>
<proteinExistence type="predicted"/>
<organism evidence="1">
    <name type="scientific">Myoviridae sp. ctjhW4</name>
    <dbReference type="NCBI Taxonomy" id="2825162"/>
    <lineage>
        <taxon>Viruses</taxon>
        <taxon>Duplodnaviria</taxon>
        <taxon>Heunggongvirae</taxon>
        <taxon>Uroviricota</taxon>
        <taxon>Caudoviricetes</taxon>
    </lineage>
</organism>
<protein>
    <submittedName>
        <fullName evidence="1">Uncharacterized protein</fullName>
    </submittedName>
</protein>
<name>A0A8S5PSF9_9CAUD</name>